<dbReference type="Gene3D" id="3.60.15.30">
    <property type="entry name" value="Metallo-beta-lactamase domain"/>
    <property type="match status" value="1"/>
</dbReference>
<dbReference type="InterPro" id="IPR029228">
    <property type="entry name" value="Alkyl_sulf_dimr"/>
</dbReference>
<feature type="domain" description="Metallo-beta-lactamase" evidence="5">
    <location>
        <begin position="72"/>
        <end position="285"/>
    </location>
</feature>
<dbReference type="EnsemblMetazoa" id="CapteT210380">
    <property type="protein sequence ID" value="CapteP210380"/>
    <property type="gene ID" value="CapteG210380"/>
</dbReference>
<dbReference type="Pfam" id="PF00753">
    <property type="entry name" value="Lactamase_B"/>
    <property type="match status" value="1"/>
</dbReference>
<dbReference type="InterPro" id="IPR036527">
    <property type="entry name" value="SCP2_sterol-bd_dom_sf"/>
</dbReference>
<dbReference type="GO" id="GO:0046872">
    <property type="term" value="F:metal ion binding"/>
    <property type="evidence" value="ECO:0007669"/>
    <property type="project" value="UniProtKB-KW"/>
</dbReference>
<dbReference type="HOGENOM" id="CLU_014655_0_1_1"/>
<dbReference type="PANTHER" id="PTHR43223">
    <property type="entry name" value="ALKYL/ARYL-SULFATASE"/>
    <property type="match status" value="1"/>
</dbReference>
<dbReference type="SUPFAM" id="SSF55718">
    <property type="entry name" value="SCP-like"/>
    <property type="match status" value="1"/>
</dbReference>
<dbReference type="InterPro" id="IPR001279">
    <property type="entry name" value="Metallo-B-lactamas"/>
</dbReference>
<dbReference type="InterPro" id="IPR038536">
    <property type="entry name" value="Alkyl/aryl-sulf_dimr_sf"/>
</dbReference>
<dbReference type="CDD" id="cd07710">
    <property type="entry name" value="arylsulfatase_Sdsa1-like_MBL-fold"/>
    <property type="match status" value="1"/>
</dbReference>
<evidence type="ECO:0000259" key="5">
    <source>
        <dbReference type="SMART" id="SM00849"/>
    </source>
</evidence>
<dbReference type="EMBL" id="AMQN01000051">
    <property type="status" value="NOT_ANNOTATED_CDS"/>
    <property type="molecule type" value="Genomic_DNA"/>
</dbReference>
<keyword evidence="3" id="KW-0862">Zinc</keyword>
<dbReference type="Pfam" id="PF14863">
    <property type="entry name" value="Alkyl_sulf_dimr"/>
    <property type="match status" value="1"/>
</dbReference>
<dbReference type="GO" id="GO:0046983">
    <property type="term" value="F:protein dimerization activity"/>
    <property type="evidence" value="ECO:0007669"/>
    <property type="project" value="InterPro"/>
</dbReference>
<dbReference type="InterPro" id="IPR029229">
    <property type="entry name" value="Alkyl_sulf_C"/>
</dbReference>
<evidence type="ECO:0000313" key="6">
    <source>
        <dbReference type="EMBL" id="ELU18902.1"/>
    </source>
</evidence>
<evidence type="ECO:0000256" key="1">
    <source>
        <dbReference type="ARBA" id="ARBA00022723"/>
    </source>
</evidence>
<proteinExistence type="inferred from homology"/>
<evidence type="ECO:0000313" key="8">
    <source>
        <dbReference type="Proteomes" id="UP000014760"/>
    </source>
</evidence>
<accession>N1PB51</accession>
<reference evidence="6 8" key="2">
    <citation type="journal article" date="2013" name="Nature">
        <title>Insights into bilaterian evolution from three spiralian genomes.</title>
        <authorList>
            <person name="Simakov O."/>
            <person name="Marletaz F."/>
            <person name="Cho S.J."/>
            <person name="Edsinger-Gonzales E."/>
            <person name="Havlak P."/>
            <person name="Hellsten U."/>
            <person name="Kuo D.H."/>
            <person name="Larsson T."/>
            <person name="Lv J."/>
            <person name="Arendt D."/>
            <person name="Savage R."/>
            <person name="Osoegawa K."/>
            <person name="de Jong P."/>
            <person name="Grimwood J."/>
            <person name="Chapman J.A."/>
            <person name="Shapiro H."/>
            <person name="Aerts A."/>
            <person name="Otillar R.P."/>
            <person name="Terry A.Y."/>
            <person name="Boore J.L."/>
            <person name="Grigoriev I.V."/>
            <person name="Lindberg D.R."/>
            <person name="Seaver E.C."/>
            <person name="Weisblat D.A."/>
            <person name="Putnam N.H."/>
            <person name="Rokhsar D.S."/>
        </authorList>
    </citation>
    <scope>NUCLEOTIDE SEQUENCE</scope>
    <source>
        <strain evidence="6 8">I ESC-2004</strain>
    </source>
</reference>
<dbReference type="Gene3D" id="1.25.40.880">
    <property type="entry name" value="Alkyl sulfatase, dimerisation domain"/>
    <property type="match status" value="1"/>
</dbReference>
<organism evidence="6">
    <name type="scientific">Capitella teleta</name>
    <name type="common">Polychaete worm</name>
    <dbReference type="NCBI Taxonomy" id="283909"/>
    <lineage>
        <taxon>Eukaryota</taxon>
        <taxon>Metazoa</taxon>
        <taxon>Spiralia</taxon>
        <taxon>Lophotrochozoa</taxon>
        <taxon>Annelida</taxon>
        <taxon>Polychaeta</taxon>
        <taxon>Sedentaria</taxon>
        <taxon>Scolecida</taxon>
        <taxon>Capitellidae</taxon>
        <taxon>Capitella</taxon>
    </lineage>
</organism>
<dbReference type="Proteomes" id="UP000014760">
    <property type="component" value="Unassembled WGS sequence"/>
</dbReference>
<sequence>MLDKNVAVVVSATLVILSVFLCKYQWTEESLDDVLRRVPAPDILQRQTAEFQHPEIIQQVTNESWVAVGFALGNSILLEGPTGLIVVDTTESPAAAAEILQHFRKISSKPIKAIVYTHNHVDHCKGAESFIENPDNPPDIIGHELLAKLVQRQPSFFQKQYRGGVFQFGTQLEDEALVNAGIGPRLRTDGITVPWILPNKVIKGEKQEMNISGLQIQFIHIPGETPDQMGLWLPKQKILLPADDIYRTFPNLYAVRGTTPRDVQTWANSLRKMAALQAEYLIPSHTRPIAGVRQINELFNVYADAIQFIHDQSLRYLNRDVHPDQAAKMIKLPEQLARHPFLLQFYGTVEWSVKAVYSQYQGWFSGDPVELHPLPPKEKATRMVSLVGTSKLIAESKQALYQGDLQWALELVSFVTKADPSNNDALKLRTNVLVELASKETSANGRHNYLTSVLNDHKRLDLHLNPVPQLTVMPMRQVLHLMKFRVKTEAAKVKEMHLVCNFTDVEEVFHLNLRNGLLLVNEIPKGTPLPPNIDIKLTTTSDTWKELVLNKKSGLRAWMFGSVEVDGSVWELSNFMSYFDRRLS</sequence>
<dbReference type="PANTHER" id="PTHR43223:SF2">
    <property type="entry name" value="METALLO-BETA-LACTAMASE DOMAIN-CONTAINING PROTEIN"/>
    <property type="match status" value="1"/>
</dbReference>
<dbReference type="GO" id="GO:0018909">
    <property type="term" value="P:dodecyl sulfate metabolic process"/>
    <property type="evidence" value="ECO:0007669"/>
    <property type="project" value="InterPro"/>
</dbReference>
<evidence type="ECO:0000256" key="2">
    <source>
        <dbReference type="ARBA" id="ARBA00022801"/>
    </source>
</evidence>
<evidence type="ECO:0000313" key="7">
    <source>
        <dbReference type="EnsemblMetazoa" id="CapteP210380"/>
    </source>
</evidence>
<dbReference type="InterPro" id="IPR044097">
    <property type="entry name" value="Bds1/SdsA1_MBL-fold"/>
</dbReference>
<dbReference type="AlphaFoldDB" id="N1PB51"/>
<gene>
    <name evidence="6" type="ORF">CAPTEDRAFT_210380</name>
</gene>
<dbReference type="SMART" id="SM00849">
    <property type="entry name" value="Lactamase_B"/>
    <property type="match status" value="1"/>
</dbReference>
<dbReference type="Gene3D" id="3.30.1050.10">
    <property type="entry name" value="SCP2 sterol-binding domain"/>
    <property type="match status" value="1"/>
</dbReference>
<dbReference type="OrthoDB" id="449487at2759"/>
<dbReference type="EMBL" id="KB291798">
    <property type="protein sequence ID" value="ELU18902.1"/>
    <property type="molecule type" value="Genomic_DNA"/>
</dbReference>
<name>N1PB51_CAPTE</name>
<dbReference type="GO" id="GO:0018741">
    <property type="term" value="F:linear primary-alkylsulfatase activity"/>
    <property type="evidence" value="ECO:0007669"/>
    <property type="project" value="InterPro"/>
</dbReference>
<keyword evidence="1" id="KW-0479">Metal-binding</keyword>
<comment type="similarity">
    <text evidence="4">Belongs to the metallo-beta-lactamase superfamily. Type III sulfatase family.</text>
</comment>
<reference evidence="7" key="3">
    <citation type="submission" date="2015-06" db="UniProtKB">
        <authorList>
            <consortium name="EnsemblMetazoa"/>
        </authorList>
    </citation>
    <scope>IDENTIFICATION</scope>
</reference>
<dbReference type="InterPro" id="IPR036866">
    <property type="entry name" value="RibonucZ/Hydroxyglut_hydro"/>
</dbReference>
<keyword evidence="8" id="KW-1185">Reference proteome</keyword>
<evidence type="ECO:0000256" key="4">
    <source>
        <dbReference type="ARBA" id="ARBA00033751"/>
    </source>
</evidence>
<evidence type="ECO:0000256" key="3">
    <source>
        <dbReference type="ARBA" id="ARBA00022833"/>
    </source>
</evidence>
<dbReference type="Pfam" id="PF14864">
    <property type="entry name" value="Alkyl_sulf_C"/>
    <property type="match status" value="1"/>
</dbReference>
<dbReference type="SUPFAM" id="SSF56281">
    <property type="entry name" value="Metallo-hydrolase/oxidoreductase"/>
    <property type="match status" value="1"/>
</dbReference>
<reference evidence="8" key="1">
    <citation type="submission" date="2012-12" db="EMBL/GenBank/DDBJ databases">
        <authorList>
            <person name="Hellsten U."/>
            <person name="Grimwood J."/>
            <person name="Chapman J.A."/>
            <person name="Shapiro H."/>
            <person name="Aerts A."/>
            <person name="Otillar R.P."/>
            <person name="Terry A.Y."/>
            <person name="Boore J.L."/>
            <person name="Simakov O."/>
            <person name="Marletaz F."/>
            <person name="Cho S.-J."/>
            <person name="Edsinger-Gonzales E."/>
            <person name="Havlak P."/>
            <person name="Kuo D.-H."/>
            <person name="Larsson T."/>
            <person name="Lv J."/>
            <person name="Arendt D."/>
            <person name="Savage R."/>
            <person name="Osoegawa K."/>
            <person name="de Jong P."/>
            <person name="Lindberg D.R."/>
            <person name="Seaver E.C."/>
            <person name="Weisblat D.A."/>
            <person name="Putnam N.H."/>
            <person name="Grigoriev I.V."/>
            <person name="Rokhsar D.S."/>
        </authorList>
    </citation>
    <scope>NUCLEOTIDE SEQUENCE</scope>
    <source>
        <strain evidence="8">I ESC-2004</strain>
    </source>
</reference>
<protein>
    <recommendedName>
        <fullName evidence="5">Metallo-beta-lactamase domain-containing protein</fullName>
    </recommendedName>
</protein>
<dbReference type="InterPro" id="IPR052195">
    <property type="entry name" value="Bact_Alkyl/Aryl-Sulfatase"/>
</dbReference>
<dbReference type="OMA" id="YTHSHID"/>
<keyword evidence="2" id="KW-0378">Hydrolase</keyword>